<evidence type="ECO:0000313" key="3">
    <source>
        <dbReference type="EMBL" id="TWP32183.1"/>
    </source>
</evidence>
<dbReference type="InterPro" id="IPR002104">
    <property type="entry name" value="Integrase_catalytic"/>
</dbReference>
<comment type="caution">
    <text evidence="3">The sequence shown here is derived from an EMBL/GenBank/DDBJ whole genome shotgun (WGS) entry which is preliminary data.</text>
</comment>
<evidence type="ECO:0000259" key="2">
    <source>
        <dbReference type="PROSITE" id="PS51898"/>
    </source>
</evidence>
<dbReference type="PROSITE" id="PS51898">
    <property type="entry name" value="TYR_RECOMBINASE"/>
    <property type="match status" value="1"/>
</dbReference>
<name>A0A563DQG4_9MICO</name>
<dbReference type="SUPFAM" id="SSF56349">
    <property type="entry name" value="DNA breaking-rejoining enzymes"/>
    <property type="match status" value="1"/>
</dbReference>
<keyword evidence="1" id="KW-0233">DNA recombination</keyword>
<gene>
    <name evidence="3" type="ORF">FGL98_24585</name>
</gene>
<dbReference type="OrthoDB" id="8421690at2"/>
<dbReference type="CDD" id="cd00397">
    <property type="entry name" value="DNA_BRE_C"/>
    <property type="match status" value="1"/>
</dbReference>
<protein>
    <submittedName>
        <fullName evidence="3">Site-specific integrase</fullName>
    </submittedName>
</protein>
<evidence type="ECO:0000313" key="4">
    <source>
        <dbReference type="Proteomes" id="UP000320244"/>
    </source>
</evidence>
<dbReference type="AlphaFoldDB" id="A0A563DQG4"/>
<dbReference type="GO" id="GO:0015074">
    <property type="term" value="P:DNA integration"/>
    <property type="evidence" value="ECO:0007669"/>
    <property type="project" value="InterPro"/>
</dbReference>
<dbReference type="GO" id="GO:0006310">
    <property type="term" value="P:DNA recombination"/>
    <property type="evidence" value="ECO:0007669"/>
    <property type="project" value="UniProtKB-KW"/>
</dbReference>
<keyword evidence="4" id="KW-1185">Reference proteome</keyword>
<reference evidence="3 4" key="2">
    <citation type="submission" date="2019-08" db="EMBL/GenBank/DDBJ databases">
        <title>Jejuicoccus antrihumi gen. nov., sp. nov., a new member of the family Dermacoccaceae isolated from a cave.</title>
        <authorList>
            <person name="Schumann P."/>
            <person name="Kim I.S."/>
        </authorList>
    </citation>
    <scope>NUCLEOTIDE SEQUENCE [LARGE SCALE GENOMIC DNA]</scope>
    <source>
        <strain evidence="3 4">C5-26</strain>
    </source>
</reference>
<sequence length="630" mass="69171">MRQPTNSRALSLRGLPELVVLELVYAIGCRAEDHVSVVTGGMRPWIDQLRAAGAGSVLDFDLHILDEVGDAHHVRFARYSVDRITLAYANPDAERHQDIWDLRLFGLPGKRTLDFTGIRQPWLREATKAWTAMTAGRVGESSLRHRVGSITVLSAVLATGSGGGTDPAVLARADVERFLARVHSPTFHPASTRSFGPKARIAAVEECALMIREARGLGLLPTLGATFAFRRGDSRRSQVDEGPGRALPAHVITQLDAHLDLLKDVPGCTGPARRATLGVLGEQAGAVAVLSYLLLKGTGRRVGEVASLHLDCLDVDEYGKDVLIYDNHKASRMNRRLPLTDSQLVAAIRAQQAWVRERFSDTGQDPAWLLPRPHKNSDGSQHLSGHQILTWMRTWVERIPTIDAGPHDAHGDPVPFNRSAIHPHALRHTYTQTLADQGIAPSVLRDLMDHRSMSTTLGYYRVGESRKRAAMDALARHTIDNRGVTRPVHGESSQVARLNEQLSWVAVPMGKCSEPSNVRAGGQACPIRYQCAGCAHFQSDPSYLPELRAHADQLRREREAMLSADAADWVIAGVTRQLEVITEHIRTHEHLLDSLPEDERAVIDDASATVRKARQAVPVAFGQRLPGDHG</sequence>
<dbReference type="InterPro" id="IPR011010">
    <property type="entry name" value="DNA_brk_join_enz"/>
</dbReference>
<organism evidence="3 4">
    <name type="scientific">Leekyejoonella antrihumi</name>
    <dbReference type="NCBI Taxonomy" id="1660198"/>
    <lineage>
        <taxon>Bacteria</taxon>
        <taxon>Bacillati</taxon>
        <taxon>Actinomycetota</taxon>
        <taxon>Actinomycetes</taxon>
        <taxon>Micrococcales</taxon>
        <taxon>Dermacoccaceae</taxon>
        <taxon>Leekyejoonella</taxon>
    </lineage>
</organism>
<reference evidence="3 4" key="1">
    <citation type="submission" date="2019-05" db="EMBL/GenBank/DDBJ databases">
        <authorList>
            <person name="Lee S.D."/>
        </authorList>
    </citation>
    <scope>NUCLEOTIDE SEQUENCE [LARGE SCALE GENOMIC DNA]</scope>
    <source>
        <strain evidence="3 4">C5-26</strain>
    </source>
</reference>
<accession>A0A563DQG4</accession>
<dbReference type="Proteomes" id="UP000320244">
    <property type="component" value="Unassembled WGS sequence"/>
</dbReference>
<proteinExistence type="predicted"/>
<feature type="domain" description="Tyr recombinase" evidence="2">
    <location>
        <begin position="245"/>
        <end position="472"/>
    </location>
</feature>
<dbReference type="Gene3D" id="1.10.443.10">
    <property type="entry name" value="Intergrase catalytic core"/>
    <property type="match status" value="1"/>
</dbReference>
<dbReference type="EMBL" id="VCQV01000088">
    <property type="protein sequence ID" value="TWP32183.1"/>
    <property type="molecule type" value="Genomic_DNA"/>
</dbReference>
<dbReference type="Pfam" id="PF00589">
    <property type="entry name" value="Phage_integrase"/>
    <property type="match status" value="1"/>
</dbReference>
<dbReference type="InterPro" id="IPR013762">
    <property type="entry name" value="Integrase-like_cat_sf"/>
</dbReference>
<evidence type="ECO:0000256" key="1">
    <source>
        <dbReference type="ARBA" id="ARBA00023172"/>
    </source>
</evidence>
<dbReference type="GO" id="GO:0003677">
    <property type="term" value="F:DNA binding"/>
    <property type="evidence" value="ECO:0007669"/>
    <property type="project" value="InterPro"/>
</dbReference>